<keyword evidence="3" id="KW-1185">Reference proteome</keyword>
<dbReference type="GO" id="GO:0003824">
    <property type="term" value="F:catalytic activity"/>
    <property type="evidence" value="ECO:0007669"/>
    <property type="project" value="InterPro"/>
</dbReference>
<dbReference type="Proteomes" id="UP000189677">
    <property type="component" value="Chromosome"/>
</dbReference>
<dbReference type="Gene3D" id="3.60.10.10">
    <property type="entry name" value="Endonuclease/exonuclease/phosphatase"/>
    <property type="match status" value="1"/>
</dbReference>
<proteinExistence type="predicted"/>
<feature type="domain" description="Endonuclease/exonuclease/phosphatase" evidence="1">
    <location>
        <begin position="11"/>
        <end position="272"/>
    </location>
</feature>
<evidence type="ECO:0000313" key="3">
    <source>
        <dbReference type="Proteomes" id="UP000189677"/>
    </source>
</evidence>
<dbReference type="SUPFAM" id="SSF56219">
    <property type="entry name" value="DNase I-like"/>
    <property type="match status" value="1"/>
</dbReference>
<dbReference type="AlphaFoldDB" id="A0A1U9R4J1"/>
<evidence type="ECO:0000313" key="2">
    <source>
        <dbReference type="EMBL" id="AQU71412.1"/>
    </source>
</evidence>
<dbReference type="EMBL" id="CP018047">
    <property type="protein sequence ID" value="AQU71412.1"/>
    <property type="molecule type" value="Genomic_DNA"/>
</dbReference>
<dbReference type="InterPro" id="IPR036691">
    <property type="entry name" value="Endo/exonu/phosph_ase_sf"/>
</dbReference>
<dbReference type="InterPro" id="IPR005135">
    <property type="entry name" value="Endo/exonuclease/phosphatase"/>
</dbReference>
<evidence type="ECO:0000259" key="1">
    <source>
        <dbReference type="Pfam" id="PF03372"/>
    </source>
</evidence>
<sequence>MVHQETIRAVNWNLYLGGVDGGSEERMHAQGDILAGLGPDLLVMPECSWWDEQYNRRLWWMAHRLGLTPAAMMPSRVGDGRNFTTMMYRSSKLTLIGEPDRKATEIFRHVLIRARFRPAGATDDSRDFLALGTHLSHANGAARLTEASEITDYGGPFPGSPPRALLLGDLNCPRVDASVKWKKVPKNMHARYRTVRPDGTFGGLDVRAMKVLLNSGWQDPADVLGISREPTVGYYYANERVPLHLDHVLTAGVIPVAYETHVTPAADLVSDHRATWLDFRLAV</sequence>
<name>A0A1U9R4J1_STRNV</name>
<protein>
    <recommendedName>
        <fullName evidence="1">Endonuclease/exonuclease/phosphatase domain-containing protein</fullName>
    </recommendedName>
</protein>
<gene>
    <name evidence="2" type="ORF">BBN63_32880</name>
</gene>
<dbReference type="KEGG" id="snw:BBN63_32880"/>
<organism evidence="2 3">
    <name type="scientific">Streptomyces niveus</name>
    <name type="common">Streptomyces spheroides</name>
    <dbReference type="NCBI Taxonomy" id="193462"/>
    <lineage>
        <taxon>Bacteria</taxon>
        <taxon>Bacillati</taxon>
        <taxon>Actinomycetota</taxon>
        <taxon>Actinomycetes</taxon>
        <taxon>Kitasatosporales</taxon>
        <taxon>Streptomycetaceae</taxon>
        <taxon>Streptomyces</taxon>
    </lineage>
</organism>
<accession>A0A1U9R4J1</accession>
<reference evidence="2 3" key="1">
    <citation type="submission" date="2016-11" db="EMBL/GenBank/DDBJ databases">
        <title>Complete genome sequence of Streptomyces niveus SCSIO 3406.</title>
        <authorList>
            <person name="Zhu Q."/>
            <person name="Cheng W."/>
            <person name="Song Y."/>
            <person name="Li Q."/>
            <person name="Ju J."/>
        </authorList>
    </citation>
    <scope>NUCLEOTIDE SEQUENCE [LARGE SCALE GENOMIC DNA]</scope>
    <source>
        <strain evidence="2 3">SCSIO 3406</strain>
    </source>
</reference>
<dbReference type="Pfam" id="PF03372">
    <property type="entry name" value="Exo_endo_phos"/>
    <property type="match status" value="1"/>
</dbReference>